<evidence type="ECO:0000256" key="4">
    <source>
        <dbReference type="ARBA" id="ARBA00022722"/>
    </source>
</evidence>
<dbReference type="InterPro" id="IPR035979">
    <property type="entry name" value="RBD_domain_sf"/>
</dbReference>
<dbReference type="EMBL" id="BLAL01000049">
    <property type="protein sequence ID" value="GES80395.1"/>
    <property type="molecule type" value="Genomic_DNA"/>
</dbReference>
<keyword evidence="7" id="KW-0539">Nucleus</keyword>
<evidence type="ECO:0000256" key="5">
    <source>
        <dbReference type="ARBA" id="ARBA00022723"/>
    </source>
</evidence>
<dbReference type="OrthoDB" id="2374072at2759"/>
<evidence type="ECO:0000256" key="6">
    <source>
        <dbReference type="ARBA" id="ARBA00022801"/>
    </source>
</evidence>
<evidence type="ECO:0000256" key="3">
    <source>
        <dbReference type="ARBA" id="ARBA00006958"/>
    </source>
</evidence>
<dbReference type="GO" id="GO:0016787">
    <property type="term" value="F:hydrolase activity"/>
    <property type="evidence" value="ECO:0007669"/>
    <property type="project" value="UniProtKB-KW"/>
</dbReference>
<dbReference type="AlphaFoldDB" id="A0A8H3L5M9"/>
<keyword evidence="5" id="KW-0479">Metal-binding</keyword>
<feature type="compositionally biased region" description="Low complexity" evidence="8">
    <location>
        <begin position="72"/>
        <end position="92"/>
    </location>
</feature>
<evidence type="ECO:0000313" key="11">
    <source>
        <dbReference type="Proteomes" id="UP000615446"/>
    </source>
</evidence>
<feature type="region of interest" description="Disordered" evidence="8">
    <location>
        <begin position="72"/>
        <end position="96"/>
    </location>
</feature>
<evidence type="ECO:0000313" key="10">
    <source>
        <dbReference type="EMBL" id="GES80395.1"/>
    </source>
</evidence>
<dbReference type="SUPFAM" id="SSF54928">
    <property type="entry name" value="RNA-binding domain, RBD"/>
    <property type="match status" value="1"/>
</dbReference>
<accession>A0A8H3L5M9</accession>
<dbReference type="PANTHER" id="PTHR22930:SF85">
    <property type="entry name" value="GH03217P-RELATED"/>
    <property type="match status" value="1"/>
</dbReference>
<evidence type="ECO:0000256" key="1">
    <source>
        <dbReference type="ARBA" id="ARBA00001968"/>
    </source>
</evidence>
<dbReference type="Proteomes" id="UP000615446">
    <property type="component" value="Unassembled WGS sequence"/>
</dbReference>
<gene>
    <name evidence="10" type="ORF">RCL2_000767900</name>
</gene>
<reference evidence="10" key="1">
    <citation type="submission" date="2019-10" db="EMBL/GenBank/DDBJ databases">
        <title>Conservation and host-specific expression of non-tandemly repeated heterogenous ribosome RNA gene in arbuscular mycorrhizal fungi.</title>
        <authorList>
            <person name="Maeda T."/>
            <person name="Kobayashi Y."/>
            <person name="Nakagawa T."/>
            <person name="Ezawa T."/>
            <person name="Yamaguchi K."/>
            <person name="Bino T."/>
            <person name="Nishimoto Y."/>
            <person name="Shigenobu S."/>
            <person name="Kawaguchi M."/>
        </authorList>
    </citation>
    <scope>NUCLEOTIDE SEQUENCE</scope>
    <source>
        <strain evidence="10">HR1</strain>
    </source>
</reference>
<organism evidence="10 11">
    <name type="scientific">Rhizophagus clarus</name>
    <dbReference type="NCBI Taxonomy" id="94130"/>
    <lineage>
        <taxon>Eukaryota</taxon>
        <taxon>Fungi</taxon>
        <taxon>Fungi incertae sedis</taxon>
        <taxon>Mucoromycota</taxon>
        <taxon>Glomeromycotina</taxon>
        <taxon>Glomeromycetes</taxon>
        <taxon>Glomerales</taxon>
        <taxon>Glomeraceae</taxon>
        <taxon>Rhizophagus</taxon>
    </lineage>
</organism>
<protein>
    <submittedName>
        <fullName evidence="10">Putative nuclease HARBI1</fullName>
    </submittedName>
</protein>
<comment type="cofactor">
    <cofactor evidence="1">
        <name>a divalent metal cation</name>
        <dbReference type="ChEBI" id="CHEBI:60240"/>
    </cofactor>
</comment>
<dbReference type="Pfam" id="PF13359">
    <property type="entry name" value="DDE_Tnp_4"/>
    <property type="match status" value="1"/>
</dbReference>
<dbReference type="InterPro" id="IPR045249">
    <property type="entry name" value="HARBI1-like"/>
</dbReference>
<dbReference type="GO" id="GO:0004518">
    <property type="term" value="F:nuclease activity"/>
    <property type="evidence" value="ECO:0007669"/>
    <property type="project" value="UniProtKB-KW"/>
</dbReference>
<keyword evidence="4" id="KW-0540">Nuclease</keyword>
<comment type="caution">
    <text evidence="10">The sequence shown here is derived from an EMBL/GenBank/DDBJ whole genome shotgun (WGS) entry which is preliminary data.</text>
</comment>
<dbReference type="GO" id="GO:0003676">
    <property type="term" value="F:nucleic acid binding"/>
    <property type="evidence" value="ECO:0007669"/>
    <property type="project" value="InterPro"/>
</dbReference>
<dbReference type="PANTHER" id="PTHR22930">
    <property type="match status" value="1"/>
</dbReference>
<evidence type="ECO:0000256" key="8">
    <source>
        <dbReference type="SAM" id="MobiDB-lite"/>
    </source>
</evidence>
<evidence type="ECO:0000256" key="2">
    <source>
        <dbReference type="ARBA" id="ARBA00004123"/>
    </source>
</evidence>
<evidence type="ECO:0000259" key="9">
    <source>
        <dbReference type="Pfam" id="PF13359"/>
    </source>
</evidence>
<dbReference type="GO" id="GO:0046872">
    <property type="term" value="F:metal ion binding"/>
    <property type="evidence" value="ECO:0007669"/>
    <property type="project" value="UniProtKB-KW"/>
</dbReference>
<comment type="subcellular location">
    <subcellularLocation>
        <location evidence="2">Nucleus</location>
    </subcellularLocation>
</comment>
<feature type="domain" description="DDE Tnp4" evidence="9">
    <location>
        <begin position="570"/>
        <end position="725"/>
    </location>
</feature>
<dbReference type="GO" id="GO:0005634">
    <property type="term" value="C:nucleus"/>
    <property type="evidence" value="ECO:0007669"/>
    <property type="project" value="UniProtKB-SubCell"/>
</dbReference>
<dbReference type="InterPro" id="IPR027806">
    <property type="entry name" value="HARBI1_dom"/>
</dbReference>
<sequence>MSQQPSHSQTRSVIFKLASAHNTSSPANIVVDSRPQQTSLMVIRSPVIDNLQPAILRKDSNKGKTVFFGSLSTSKAPSTISSSSSLTSTSPSVNNKHATVQSNVDMQIDSPSSGTTPSSDNVALSTTKINTHKESASDSAVGLEQALTNLLNTEFEVNSKRITFKKIVSTYEQDRLDNAQSRDHTIQVHGAPLSYKVNFVKKFFECYGDIEHCYARCPNRNSLNRQIIYITFLTVEAIENFTSLRQIWAFNEFLYVTPLTLDNAQQNNIINFCIPHNTKTDISQRYAYVYFATQTDMDIATLEKKILTINDQDLEWSDLSKPSCYQYGYAGHYLRNCEYRPNKKPLNRKAYLKQAREFRNARFNRNGPCYNQRMDYWANSYDDPDSWDDDDSQDLGRTIMLSIIYLIFLDQTDSSFEETSDDNIDLSIYHECLNVIERNNNSLRIVCRQTRRARSAYWFNNICNRWENVEFRCHFRITKTTFEWLCTELAPLLLQRNNSRGAPRTPIKHKVSLTLWFLATGQSYRILGQLFALGESTICYIIRSVLYAIKCHFLSSKIQKAGIPYAVGAIDGSHIPIKAPKQYSMDYYNRKGFYSIVLQAVIDSYGKFIDIFVGYPGFTYDSRVFHNSPLYHMLNSSSSSVIPTNAYILGNAGYPCYNWILTPYRDNGRLTQIQTYYNIKHSQTRVGVEQAFGKLKSRFRCLINPLTTSLATAILIVTATCILHNICEERQEDMLDDSEYLDDQNHFQTLLGNDNTRGVANSANSVRDNLANYL</sequence>
<evidence type="ECO:0000256" key="7">
    <source>
        <dbReference type="ARBA" id="ARBA00023242"/>
    </source>
</evidence>
<proteinExistence type="inferred from homology"/>
<keyword evidence="6" id="KW-0378">Hydrolase</keyword>
<name>A0A8H3L5M9_9GLOM</name>
<comment type="similarity">
    <text evidence="3">Belongs to the HARBI1 family.</text>
</comment>